<dbReference type="GO" id="GO:0003872">
    <property type="term" value="F:6-phosphofructokinase activity"/>
    <property type="evidence" value="ECO:0007669"/>
    <property type="project" value="UniProtKB-UniRule"/>
</dbReference>
<feature type="binding site" description="in other chain" evidence="14">
    <location>
        <begin position="126"/>
        <end position="128"/>
    </location>
    <ligand>
        <name>substrate</name>
        <note>ligand shared between dimeric partners</note>
    </ligand>
</feature>
<dbReference type="InterPro" id="IPR012828">
    <property type="entry name" value="PFKA_ATP_prok"/>
</dbReference>
<dbReference type="PANTHER" id="PTHR13697:SF4">
    <property type="entry name" value="ATP-DEPENDENT 6-PHOSPHOFRUCTOKINASE"/>
    <property type="match status" value="1"/>
</dbReference>
<reference evidence="16 17" key="1">
    <citation type="submission" date="2019-10" db="EMBL/GenBank/DDBJ databases">
        <authorList>
            <person name="Blom J."/>
        </authorList>
    </citation>
    <scope>NUCLEOTIDE SEQUENCE [LARGE SCALE GENOMIC DNA]</scope>
    <source>
        <strain evidence="16 17">ES3154-GLU</strain>
    </source>
</reference>
<feature type="binding site" evidence="14">
    <location>
        <position position="11"/>
    </location>
    <ligand>
        <name>ATP</name>
        <dbReference type="ChEBI" id="CHEBI:30616"/>
    </ligand>
</feature>
<dbReference type="InterPro" id="IPR015912">
    <property type="entry name" value="Phosphofructokinase_CS"/>
</dbReference>
<dbReference type="InterPro" id="IPR022953">
    <property type="entry name" value="ATP_PFK"/>
</dbReference>
<keyword evidence="7 14" id="KW-0479">Metal-binding</keyword>
<dbReference type="InterPro" id="IPR012003">
    <property type="entry name" value="ATP_PFK_prok-type"/>
</dbReference>
<organism evidence="16 17">
    <name type="scientific">Oceanivirga miroungae</name>
    <dbReference type="NCBI Taxonomy" id="1130046"/>
    <lineage>
        <taxon>Bacteria</taxon>
        <taxon>Fusobacteriati</taxon>
        <taxon>Fusobacteriota</taxon>
        <taxon>Fusobacteriia</taxon>
        <taxon>Fusobacteriales</taxon>
        <taxon>Leptotrichiaceae</taxon>
        <taxon>Oceanivirga</taxon>
    </lineage>
</organism>
<dbReference type="GO" id="GO:0005524">
    <property type="term" value="F:ATP binding"/>
    <property type="evidence" value="ECO:0007669"/>
    <property type="project" value="UniProtKB-UniRule"/>
</dbReference>
<dbReference type="GO" id="GO:0042802">
    <property type="term" value="F:identical protein binding"/>
    <property type="evidence" value="ECO:0007669"/>
    <property type="project" value="TreeGrafter"/>
</dbReference>
<dbReference type="GO" id="GO:0070095">
    <property type="term" value="F:fructose-6-phosphate binding"/>
    <property type="evidence" value="ECO:0007669"/>
    <property type="project" value="TreeGrafter"/>
</dbReference>
<dbReference type="RefSeq" id="WP_156683758.1">
    <property type="nucleotide sequence ID" value="NZ_CABWIB010000001.1"/>
</dbReference>
<feature type="binding site" description="in other chain" evidence="14">
    <location>
        <begin position="251"/>
        <end position="254"/>
    </location>
    <ligand>
        <name>substrate</name>
        <note>ligand shared between dimeric partners</note>
    </ligand>
</feature>
<evidence type="ECO:0000256" key="10">
    <source>
        <dbReference type="ARBA" id="ARBA00022840"/>
    </source>
</evidence>
<comment type="function">
    <text evidence="14">Catalyzes the phosphorylation of D-fructose 6-phosphate to fructose 1,6-bisphosphate by ATP, the first committing step of glycolysis.</text>
</comment>
<feature type="binding site" evidence="14">
    <location>
        <position position="245"/>
    </location>
    <ligand>
        <name>substrate</name>
        <note>ligand shared between dimeric partners</note>
    </ligand>
</feature>
<evidence type="ECO:0000256" key="6">
    <source>
        <dbReference type="ARBA" id="ARBA00022679"/>
    </source>
</evidence>
<keyword evidence="5 14" id="KW-0021">Allosteric enzyme</keyword>
<evidence type="ECO:0000256" key="3">
    <source>
        <dbReference type="ARBA" id="ARBA00004679"/>
    </source>
</evidence>
<evidence type="ECO:0000256" key="5">
    <source>
        <dbReference type="ARBA" id="ARBA00022533"/>
    </source>
</evidence>
<comment type="cofactor">
    <cofactor evidence="1 14">
        <name>Mg(2+)</name>
        <dbReference type="ChEBI" id="CHEBI:18420"/>
    </cofactor>
</comment>
<comment type="activity regulation">
    <text evidence="14">Allosterically activated by ADP and other diphosphonucleosides, and allosterically inhibited by phosphoenolpyruvate.</text>
</comment>
<evidence type="ECO:0000313" key="16">
    <source>
        <dbReference type="EMBL" id="VWL85787.1"/>
    </source>
</evidence>
<keyword evidence="17" id="KW-1185">Reference proteome</keyword>
<keyword evidence="10 14" id="KW-0067">ATP-binding</keyword>
<dbReference type="GO" id="GO:0061621">
    <property type="term" value="P:canonical glycolysis"/>
    <property type="evidence" value="ECO:0007669"/>
    <property type="project" value="TreeGrafter"/>
</dbReference>
<dbReference type="GO" id="GO:0030388">
    <property type="term" value="P:fructose 1,6-bisphosphate metabolic process"/>
    <property type="evidence" value="ECO:0007669"/>
    <property type="project" value="TreeGrafter"/>
</dbReference>
<dbReference type="Proteomes" id="UP000419017">
    <property type="component" value="Unassembled WGS sequence"/>
</dbReference>
<feature type="binding site" evidence="14">
    <location>
        <begin position="21"/>
        <end position="25"/>
    </location>
    <ligand>
        <name>ADP</name>
        <dbReference type="ChEBI" id="CHEBI:456216"/>
        <note>allosteric activator; ligand shared between dimeric partners</note>
    </ligand>
</feature>
<comment type="pathway">
    <text evidence="3 14">Carbohydrate degradation; glycolysis; D-glyceraldehyde 3-phosphate and glycerone phosphate from D-glucose: step 3/4.</text>
</comment>
<keyword evidence="9 14" id="KW-0418">Kinase</keyword>
<feature type="domain" description="Phosphofructokinase" evidence="15">
    <location>
        <begin position="3"/>
        <end position="277"/>
    </location>
</feature>
<evidence type="ECO:0000313" key="17">
    <source>
        <dbReference type="Proteomes" id="UP000419017"/>
    </source>
</evidence>
<feature type="binding site" evidence="14">
    <location>
        <begin position="102"/>
        <end position="105"/>
    </location>
    <ligand>
        <name>ATP</name>
        <dbReference type="ChEBI" id="CHEBI:30616"/>
    </ligand>
</feature>
<evidence type="ECO:0000256" key="2">
    <source>
        <dbReference type="ARBA" id="ARBA00004496"/>
    </source>
</evidence>
<feature type="binding site" description="in other chain" evidence="14">
    <location>
        <begin position="170"/>
        <end position="172"/>
    </location>
    <ligand>
        <name>substrate</name>
        <note>ligand shared between dimeric partners</note>
    </ligand>
</feature>
<keyword evidence="12 14" id="KW-0324">Glycolysis</keyword>
<dbReference type="EMBL" id="CABWIB010000001">
    <property type="protein sequence ID" value="VWL85787.1"/>
    <property type="molecule type" value="Genomic_DNA"/>
</dbReference>
<dbReference type="SUPFAM" id="SSF53784">
    <property type="entry name" value="Phosphofructokinase"/>
    <property type="match status" value="1"/>
</dbReference>
<dbReference type="Pfam" id="PF00365">
    <property type="entry name" value="PFK"/>
    <property type="match status" value="1"/>
</dbReference>
<evidence type="ECO:0000256" key="8">
    <source>
        <dbReference type="ARBA" id="ARBA00022741"/>
    </source>
</evidence>
<dbReference type="GO" id="GO:0046872">
    <property type="term" value="F:metal ion binding"/>
    <property type="evidence" value="ECO:0007669"/>
    <property type="project" value="UniProtKB-KW"/>
</dbReference>
<comment type="similarity">
    <text evidence="14">Belongs to the phosphofructokinase type A (PFKA) family. ATP-dependent PFK group I subfamily. Prokaryotic clade 'B1' sub-subfamily.</text>
</comment>
<feature type="binding site" description="in other chain" evidence="14">
    <location>
        <begin position="214"/>
        <end position="216"/>
    </location>
    <ligand>
        <name>ADP</name>
        <dbReference type="ChEBI" id="CHEBI:456216"/>
        <note>allosteric activator; ligand shared between dimeric partners</note>
    </ligand>
</feature>
<dbReference type="Gene3D" id="3.40.50.460">
    <property type="entry name" value="Phosphofructokinase domain"/>
    <property type="match status" value="1"/>
</dbReference>
<name>A0A6I8ME03_9FUSO</name>
<dbReference type="PANTHER" id="PTHR13697">
    <property type="entry name" value="PHOSPHOFRUCTOKINASE"/>
    <property type="match status" value="1"/>
</dbReference>
<feature type="binding site" evidence="14">
    <location>
        <position position="163"/>
    </location>
    <ligand>
        <name>substrate</name>
        <note>ligand shared between dimeric partners</note>
    </ligand>
</feature>
<evidence type="ECO:0000256" key="14">
    <source>
        <dbReference type="HAMAP-Rule" id="MF_00339"/>
    </source>
</evidence>
<protein>
    <recommendedName>
        <fullName evidence="14">ATP-dependent 6-phosphofructokinase</fullName>
        <shortName evidence="14">ATP-PFK</shortName>
        <shortName evidence="14">Phosphofructokinase</shortName>
        <ecNumber evidence="14">2.7.1.11</ecNumber>
    </recommendedName>
    <alternativeName>
        <fullName evidence="14">Phosphohexokinase</fullName>
    </alternativeName>
</protein>
<dbReference type="EC" id="2.7.1.11" evidence="14"/>
<evidence type="ECO:0000256" key="9">
    <source>
        <dbReference type="ARBA" id="ARBA00022777"/>
    </source>
</evidence>
<keyword evidence="8 14" id="KW-0547">Nucleotide-binding</keyword>
<dbReference type="InterPro" id="IPR035966">
    <property type="entry name" value="PKF_sf"/>
</dbReference>
<comment type="subunit">
    <text evidence="14">Homotetramer.</text>
</comment>
<feature type="binding site" description="in other chain" evidence="14">
    <location>
        <position position="223"/>
    </location>
    <ligand>
        <name>substrate</name>
        <note>ligand shared between dimeric partners</note>
    </ligand>
</feature>
<dbReference type="GO" id="GO:0048029">
    <property type="term" value="F:monosaccharide binding"/>
    <property type="evidence" value="ECO:0007669"/>
    <property type="project" value="TreeGrafter"/>
</dbReference>
<dbReference type="GO" id="GO:0005945">
    <property type="term" value="C:6-phosphofructokinase complex"/>
    <property type="evidence" value="ECO:0007669"/>
    <property type="project" value="TreeGrafter"/>
</dbReference>
<keyword evidence="4 14" id="KW-0963">Cytoplasm</keyword>
<feature type="active site" description="Proton acceptor" evidence="14">
    <location>
        <position position="128"/>
    </location>
</feature>
<dbReference type="HAMAP" id="MF_00339">
    <property type="entry name" value="Phosphofructokinase_I_B1"/>
    <property type="match status" value="1"/>
</dbReference>
<dbReference type="FunFam" id="3.40.50.450:FF:000001">
    <property type="entry name" value="ATP-dependent 6-phosphofructokinase"/>
    <property type="match status" value="1"/>
</dbReference>
<comment type="caution">
    <text evidence="14">Lacks conserved residue(s) required for the propagation of feature annotation.</text>
</comment>
<proteinExistence type="inferred from homology"/>
<evidence type="ECO:0000256" key="4">
    <source>
        <dbReference type="ARBA" id="ARBA00022490"/>
    </source>
</evidence>
<dbReference type="FunFam" id="3.40.50.460:FF:000002">
    <property type="entry name" value="ATP-dependent 6-phosphofructokinase"/>
    <property type="match status" value="1"/>
</dbReference>
<dbReference type="PROSITE" id="PS00433">
    <property type="entry name" value="PHOSPHOFRUCTOKINASE"/>
    <property type="match status" value="1"/>
</dbReference>
<dbReference type="PRINTS" id="PR00476">
    <property type="entry name" value="PHFRCTKINASE"/>
</dbReference>
<dbReference type="NCBIfam" id="NF002872">
    <property type="entry name" value="PRK03202.1"/>
    <property type="match status" value="1"/>
</dbReference>
<evidence type="ECO:0000256" key="13">
    <source>
        <dbReference type="ARBA" id="ARBA00048070"/>
    </source>
</evidence>
<evidence type="ECO:0000259" key="15">
    <source>
        <dbReference type="Pfam" id="PF00365"/>
    </source>
</evidence>
<keyword evidence="11 14" id="KW-0460">Magnesium</keyword>
<dbReference type="GO" id="GO:0016208">
    <property type="term" value="F:AMP binding"/>
    <property type="evidence" value="ECO:0007669"/>
    <property type="project" value="TreeGrafter"/>
</dbReference>
<gene>
    <name evidence="14" type="primary">pfkA</name>
    <name evidence="16" type="ORF">OMES3154_01076</name>
</gene>
<evidence type="ECO:0000256" key="7">
    <source>
        <dbReference type="ARBA" id="ARBA00022723"/>
    </source>
</evidence>
<accession>A0A6I8ME03</accession>
<dbReference type="NCBIfam" id="TIGR02482">
    <property type="entry name" value="PFKA_ATP"/>
    <property type="match status" value="1"/>
</dbReference>
<dbReference type="Gene3D" id="3.40.50.450">
    <property type="match status" value="1"/>
</dbReference>
<feature type="binding site" evidence="14">
    <location>
        <position position="103"/>
    </location>
    <ligand>
        <name>Mg(2+)</name>
        <dbReference type="ChEBI" id="CHEBI:18420"/>
        <note>catalytic</note>
    </ligand>
</feature>
<comment type="subcellular location">
    <subcellularLocation>
        <location evidence="2 14">Cytoplasm</location>
    </subcellularLocation>
</comment>
<dbReference type="InterPro" id="IPR000023">
    <property type="entry name" value="Phosphofructokinase_dom"/>
</dbReference>
<sequence length="323" mass="35037">MRKLAILTSGGDSQGMNTAIRTVAKAAMNKGWEVYGIRRGYKGMLDDDIFKLSPLDVAGLTGKGGTKLLTARLPEFKYPEVRAKAAENLKKRGIDQLVVIGGDGSFHGAHYLYEEHGIKTVGIPGTIDNDIAGTEQTIGFDTTLNIVSDFISKVSDTAKSHERTMFVEVMGRNCGDIALFGGVAAAANGILIPEVEWKIEDIENIVKRRRANGKNYNIIVVAEGVGNTHEIAKELATRMPELDIRVSVIGHMQRGGAPSANDRLLATKLGIAAVDILDKGEQAGVMVGIDRNNVSVHKLSYAWENYSSKNNKDFYDIAMMLSV</sequence>
<dbReference type="AlphaFoldDB" id="A0A6I8ME03"/>
<keyword evidence="6 14" id="KW-0808">Transferase</keyword>
<feature type="binding site" evidence="14">
    <location>
        <begin position="72"/>
        <end position="73"/>
    </location>
    <ligand>
        <name>ATP</name>
        <dbReference type="ChEBI" id="CHEBI:30616"/>
    </ligand>
</feature>
<evidence type="ECO:0000256" key="12">
    <source>
        <dbReference type="ARBA" id="ARBA00023152"/>
    </source>
</evidence>
<dbReference type="GO" id="GO:0006002">
    <property type="term" value="P:fructose 6-phosphate metabolic process"/>
    <property type="evidence" value="ECO:0007669"/>
    <property type="project" value="UniProtKB-UniRule"/>
</dbReference>
<dbReference type="UniPathway" id="UPA00109">
    <property type="reaction ID" value="UER00182"/>
</dbReference>
<comment type="catalytic activity">
    <reaction evidence="13 14">
        <text>beta-D-fructose 6-phosphate + ATP = beta-D-fructose 1,6-bisphosphate + ADP + H(+)</text>
        <dbReference type="Rhea" id="RHEA:16109"/>
        <dbReference type="ChEBI" id="CHEBI:15378"/>
        <dbReference type="ChEBI" id="CHEBI:30616"/>
        <dbReference type="ChEBI" id="CHEBI:32966"/>
        <dbReference type="ChEBI" id="CHEBI:57634"/>
        <dbReference type="ChEBI" id="CHEBI:456216"/>
        <dbReference type="EC" id="2.7.1.11"/>
    </reaction>
</comment>
<evidence type="ECO:0000256" key="11">
    <source>
        <dbReference type="ARBA" id="ARBA00022842"/>
    </source>
</evidence>
<dbReference type="PIRSF" id="PIRSF000532">
    <property type="entry name" value="ATP_PFK_prok"/>
    <property type="match status" value="1"/>
</dbReference>
<evidence type="ECO:0000256" key="1">
    <source>
        <dbReference type="ARBA" id="ARBA00001946"/>
    </source>
</evidence>